<evidence type="ECO:0000256" key="1">
    <source>
        <dbReference type="SAM" id="SignalP"/>
    </source>
</evidence>
<protein>
    <submittedName>
        <fullName evidence="2">Uncharacterized protein</fullName>
    </submittedName>
</protein>
<name>A0A1X0R9Y7_RHIZD</name>
<reference evidence="2" key="1">
    <citation type="journal article" date="2016" name="Proc. Natl. Acad. Sci. U.S.A.">
        <title>Lipid metabolic changes in an early divergent fungus govern the establishment of a mutualistic symbiosis with endobacteria.</title>
        <authorList>
            <person name="Lastovetsky O.A."/>
            <person name="Gaspar M.L."/>
            <person name="Mondo S.J."/>
            <person name="LaButti K.M."/>
            <person name="Sandor L."/>
            <person name="Grigoriev I.V."/>
            <person name="Henry S.A."/>
            <person name="Pawlowska T.E."/>
        </authorList>
    </citation>
    <scope>NUCLEOTIDE SEQUENCE [LARGE SCALE GENOMIC DNA]</scope>
    <source>
        <strain evidence="2">ATCC 52814</strain>
    </source>
</reference>
<proteinExistence type="predicted"/>
<dbReference type="AlphaFoldDB" id="A0A1X0R9Y7"/>
<dbReference type="EMBL" id="KV921884">
    <property type="protein sequence ID" value="ORE08741.1"/>
    <property type="molecule type" value="Genomic_DNA"/>
</dbReference>
<dbReference type="Proteomes" id="UP000242414">
    <property type="component" value="Unassembled WGS sequence"/>
</dbReference>
<dbReference type="OrthoDB" id="2292676at2759"/>
<keyword evidence="1" id="KW-0732">Signal</keyword>
<organism evidence="2">
    <name type="scientific">Rhizopus microsporus var. microsporus</name>
    <dbReference type="NCBI Taxonomy" id="86635"/>
    <lineage>
        <taxon>Eukaryota</taxon>
        <taxon>Fungi</taxon>
        <taxon>Fungi incertae sedis</taxon>
        <taxon>Mucoromycota</taxon>
        <taxon>Mucoromycotina</taxon>
        <taxon>Mucoromycetes</taxon>
        <taxon>Mucorales</taxon>
        <taxon>Mucorineae</taxon>
        <taxon>Rhizopodaceae</taxon>
        <taxon>Rhizopus</taxon>
    </lineage>
</organism>
<gene>
    <name evidence="2" type="ORF">BCV72DRAFT_224475</name>
</gene>
<evidence type="ECO:0000313" key="2">
    <source>
        <dbReference type="EMBL" id="ORE08741.1"/>
    </source>
</evidence>
<feature type="signal peptide" evidence="1">
    <location>
        <begin position="1"/>
        <end position="19"/>
    </location>
</feature>
<dbReference type="VEuPathDB" id="FungiDB:BCV72DRAFT_224475"/>
<sequence length="114" mass="12507">MKSIIAVVLLAANLLVANAEPDCFKTIRQGAATVELGVYTQQCATISYSGGVITSDVKYTCCGPSGWIRINYADWEKLRSDGKLDGLRYQRPDLAFRKMDGTNPITISAEQYLP</sequence>
<accession>A0A1X0R9Y7</accession>
<feature type="chain" id="PRO_5013321220" evidence="1">
    <location>
        <begin position="20"/>
        <end position="114"/>
    </location>
</feature>